<evidence type="ECO:0000313" key="1">
    <source>
        <dbReference type="EMBL" id="TMS58541.1"/>
    </source>
</evidence>
<accession>A0ACD3SQF3</accession>
<dbReference type="Proteomes" id="UP000004277">
    <property type="component" value="Unassembled WGS sequence"/>
</dbReference>
<dbReference type="EMBL" id="AKCV02000015">
    <property type="protein sequence ID" value="TMS58541.1"/>
    <property type="molecule type" value="Genomic_DNA"/>
</dbReference>
<organism evidence="1 2">
    <name type="scientific">Imbroritus primus</name>
    <dbReference type="NCBI Taxonomy" id="3058603"/>
    <lineage>
        <taxon>Bacteria</taxon>
        <taxon>Pseudomonadati</taxon>
        <taxon>Pseudomonadota</taxon>
        <taxon>Betaproteobacteria</taxon>
        <taxon>Burkholderiales</taxon>
        <taxon>Burkholderiaceae</taxon>
        <taxon>Imbroritus</taxon>
    </lineage>
</organism>
<gene>
    <name evidence="1" type="ORF">MW7_007400</name>
</gene>
<evidence type="ECO:0000313" key="2">
    <source>
        <dbReference type="Proteomes" id="UP000004277"/>
    </source>
</evidence>
<comment type="caution">
    <text evidence="1">The sequence shown here is derived from an EMBL/GenBank/DDBJ whole genome shotgun (WGS) entry which is preliminary data.</text>
</comment>
<reference evidence="1" key="1">
    <citation type="submission" date="2019-05" db="EMBL/GenBank/DDBJ databases">
        <title>Revised genome assembly of Burkholderiaceae (previously Ralstonia) sp. PBA.</title>
        <authorList>
            <person name="Gan H.M."/>
        </authorList>
    </citation>
    <scope>NUCLEOTIDE SEQUENCE</scope>
    <source>
        <strain evidence="1">PBA</strain>
    </source>
</reference>
<sequence length="150" mass="16024">MNSKTKAGWIGIAVAIVGTFEGLRTVAYRDPVGIPTICFGETKGVKMGDRATLAECEAMLADSLQIANRQVSQCTDVPLNDNQRAALVSFTYNVGGAAYCTSTLVRKLNAGQYGAVCGELAKWKYAKGIPLPGLARRRAAECDLFMGRVT</sequence>
<keyword evidence="2" id="KW-1185">Reference proteome</keyword>
<name>A0ACD3SQF3_9BURK</name>
<proteinExistence type="predicted"/>
<protein>
    <submittedName>
        <fullName evidence="1">Lysozyme</fullName>
    </submittedName>
</protein>